<feature type="transmembrane region" description="Helical" evidence="7">
    <location>
        <begin position="323"/>
        <end position="345"/>
    </location>
</feature>
<evidence type="ECO:0000256" key="2">
    <source>
        <dbReference type="ARBA" id="ARBA00022448"/>
    </source>
</evidence>
<feature type="transmembrane region" description="Helical" evidence="7">
    <location>
        <begin position="258"/>
        <end position="278"/>
    </location>
</feature>
<organism evidence="9 10">
    <name type="scientific">Denitratisoma oestradiolicum</name>
    <dbReference type="NCBI Taxonomy" id="311182"/>
    <lineage>
        <taxon>Bacteria</taxon>
        <taxon>Pseudomonadati</taxon>
        <taxon>Pseudomonadota</taxon>
        <taxon>Betaproteobacteria</taxon>
        <taxon>Nitrosomonadales</taxon>
        <taxon>Sterolibacteriaceae</taxon>
        <taxon>Denitratisoma</taxon>
    </lineage>
</organism>
<sequence>MMKPVTPAQAGVQIGVPLDSGLRRNDEAVFVMFHKIVPRFTLSVATLRRDPAAPGRALALTLGILLFWQLGRIGEFQPGRLLEPGNLRVMGNFLQGFYPPATDRDFLSLLARATLETLAIATAGIALALLLALPLSLLISQALSLSRLLPGPRRPGGILLRQVLRGLTMVLRGIPELVWALALVRVFGLGPAAGVLALALTYGGMLAKVYAEILESGDRRAARAIVASGGGRLAALGYGLLPGVAQELVSYTVYRWECALRAAVVMGFVGAGGLGQLMDQAMKMLNGGEAAAILLAFLLLVLAADGFSALLRRGLETVDRRRPAALGPLAWGLLLGLALAVAASFRFLELGLSALASVDTLTQVLRFAADFFPVDFSSEWRHKVFQGSLQTIAISALGTLLAMALGLLLALPSSRLWRGVTRLVLNTLRSVPELVWATLMVLAAGLGPFAGTLALALHTTGVLGRLFAEALENTPRQPRDALAVTGSRSFLAFLYGTLPGVLPQLAAYSLYRWEMNIRMAAILGFVGAGGLGQLLYVELSLFHYAQASTVIGAMLLLSLMVDGASAALRRRL</sequence>
<feature type="transmembrane region" description="Helical" evidence="7">
    <location>
        <begin position="118"/>
        <end position="139"/>
    </location>
</feature>
<comment type="subcellular location">
    <subcellularLocation>
        <location evidence="1 7">Cell membrane</location>
        <topology evidence="1 7">Multi-pass membrane protein</topology>
    </subcellularLocation>
</comment>
<proteinExistence type="inferred from homology"/>
<feature type="transmembrane region" description="Helical" evidence="7">
    <location>
        <begin position="517"/>
        <end position="536"/>
    </location>
</feature>
<evidence type="ECO:0000313" key="10">
    <source>
        <dbReference type="Proteomes" id="UP000515733"/>
    </source>
</evidence>
<dbReference type="SUPFAM" id="SSF161098">
    <property type="entry name" value="MetI-like"/>
    <property type="match status" value="2"/>
</dbReference>
<accession>A0A6S6XRP6</accession>
<keyword evidence="2 7" id="KW-0813">Transport</keyword>
<feature type="transmembrane region" description="Helical" evidence="7">
    <location>
        <begin position="434"/>
        <end position="457"/>
    </location>
</feature>
<dbReference type="Proteomes" id="UP000515733">
    <property type="component" value="Chromosome"/>
</dbReference>
<feature type="transmembrane region" description="Helical" evidence="7">
    <location>
        <begin position="290"/>
        <end position="311"/>
    </location>
</feature>
<evidence type="ECO:0000256" key="7">
    <source>
        <dbReference type="RuleBase" id="RU363032"/>
    </source>
</evidence>
<reference evidence="9 10" key="1">
    <citation type="submission" date="2020-03" db="EMBL/GenBank/DDBJ databases">
        <authorList>
            <consortium name="Genoscope - CEA"/>
            <person name="William W."/>
        </authorList>
    </citation>
    <scope>NUCLEOTIDE SEQUENCE [LARGE SCALE GENOMIC DNA]</scope>
    <source>
        <strain evidence="10">DSM 16959</strain>
    </source>
</reference>
<keyword evidence="6 7" id="KW-0472">Membrane</keyword>
<evidence type="ECO:0000313" key="9">
    <source>
        <dbReference type="EMBL" id="CAB1367350.1"/>
    </source>
</evidence>
<dbReference type="PROSITE" id="PS50928">
    <property type="entry name" value="ABC_TM1"/>
    <property type="match status" value="2"/>
</dbReference>
<evidence type="ECO:0000256" key="4">
    <source>
        <dbReference type="ARBA" id="ARBA00022692"/>
    </source>
</evidence>
<gene>
    <name evidence="9" type="primary">phnE</name>
    <name evidence="9" type="ORF">DENOEST_0178</name>
</gene>
<dbReference type="NCBIfam" id="TIGR01097">
    <property type="entry name" value="PhnE"/>
    <property type="match status" value="1"/>
</dbReference>
<feature type="transmembrane region" description="Helical" evidence="7">
    <location>
        <begin position="177"/>
        <end position="200"/>
    </location>
</feature>
<feature type="transmembrane region" description="Helical" evidence="7">
    <location>
        <begin position="392"/>
        <end position="413"/>
    </location>
</feature>
<dbReference type="CDD" id="cd06261">
    <property type="entry name" value="TM_PBP2"/>
    <property type="match status" value="1"/>
</dbReference>
<keyword evidence="3" id="KW-1003">Cell membrane</keyword>
<feature type="domain" description="ABC transmembrane type-1" evidence="8">
    <location>
        <begin position="388"/>
        <end position="565"/>
    </location>
</feature>
<evidence type="ECO:0000259" key="8">
    <source>
        <dbReference type="PROSITE" id="PS50928"/>
    </source>
</evidence>
<evidence type="ECO:0000256" key="6">
    <source>
        <dbReference type="ARBA" id="ARBA00023136"/>
    </source>
</evidence>
<keyword evidence="10" id="KW-1185">Reference proteome</keyword>
<protein>
    <submittedName>
        <fullName evidence="9">Phosphate-import permease protein PhnE</fullName>
    </submittedName>
</protein>
<evidence type="ECO:0000256" key="5">
    <source>
        <dbReference type="ARBA" id="ARBA00022989"/>
    </source>
</evidence>
<evidence type="ECO:0000256" key="3">
    <source>
        <dbReference type="ARBA" id="ARBA00022475"/>
    </source>
</evidence>
<name>A0A6S6XRP6_9PROT</name>
<dbReference type="GO" id="GO:0005886">
    <property type="term" value="C:plasma membrane"/>
    <property type="evidence" value="ECO:0007669"/>
    <property type="project" value="UniProtKB-SubCell"/>
</dbReference>
<keyword evidence="5 7" id="KW-1133">Transmembrane helix</keyword>
<dbReference type="PANTHER" id="PTHR30043">
    <property type="entry name" value="PHOSPHONATES TRANSPORT SYSTEM PERMEASE PROTEIN"/>
    <property type="match status" value="1"/>
</dbReference>
<dbReference type="GO" id="GO:0015416">
    <property type="term" value="F:ABC-type phosphonate transporter activity"/>
    <property type="evidence" value="ECO:0007669"/>
    <property type="project" value="InterPro"/>
</dbReference>
<dbReference type="KEGG" id="doe:DENOEST_0178"/>
<keyword evidence="4 7" id="KW-0812">Transmembrane</keyword>
<feature type="transmembrane region" description="Helical" evidence="7">
    <location>
        <begin position="490"/>
        <end position="510"/>
    </location>
</feature>
<dbReference type="RefSeq" id="WP_232096406.1">
    <property type="nucleotide sequence ID" value="NZ_LR778301.1"/>
</dbReference>
<comment type="similarity">
    <text evidence="7">Belongs to the binding-protein-dependent transport system permease family.</text>
</comment>
<dbReference type="InterPro" id="IPR035906">
    <property type="entry name" value="MetI-like_sf"/>
</dbReference>
<evidence type="ECO:0000256" key="1">
    <source>
        <dbReference type="ARBA" id="ARBA00004651"/>
    </source>
</evidence>
<dbReference type="Gene3D" id="1.10.3720.10">
    <property type="entry name" value="MetI-like"/>
    <property type="match status" value="2"/>
</dbReference>
<feature type="transmembrane region" description="Helical" evidence="7">
    <location>
        <begin position="542"/>
        <end position="561"/>
    </location>
</feature>
<dbReference type="EMBL" id="LR778301">
    <property type="protein sequence ID" value="CAB1367350.1"/>
    <property type="molecule type" value="Genomic_DNA"/>
</dbReference>
<dbReference type="Pfam" id="PF00528">
    <property type="entry name" value="BPD_transp_1"/>
    <property type="match status" value="2"/>
</dbReference>
<dbReference type="AlphaFoldDB" id="A0A6S6XRP6"/>
<dbReference type="InterPro" id="IPR000515">
    <property type="entry name" value="MetI-like"/>
</dbReference>
<dbReference type="PANTHER" id="PTHR30043:SF1">
    <property type="entry name" value="ABC TRANSPORT SYSTEM PERMEASE PROTEIN P69"/>
    <property type="match status" value="1"/>
</dbReference>
<feature type="domain" description="ABC transmembrane type-1" evidence="8">
    <location>
        <begin position="114"/>
        <end position="308"/>
    </location>
</feature>
<dbReference type="InterPro" id="IPR005769">
    <property type="entry name" value="PhnE/PtxC"/>
</dbReference>